<dbReference type="SUPFAM" id="SSF48452">
    <property type="entry name" value="TPR-like"/>
    <property type="match status" value="1"/>
</dbReference>
<protein>
    <recommendedName>
        <fullName evidence="3">KIF-binding protein</fullName>
    </recommendedName>
    <alternativeName>
        <fullName evidence="6">KIF1-binding protein</fullName>
    </alternativeName>
</protein>
<evidence type="ECO:0000256" key="8">
    <source>
        <dbReference type="SAM" id="Coils"/>
    </source>
</evidence>
<dbReference type="InterPro" id="IPR022083">
    <property type="entry name" value="KBP"/>
</dbReference>
<dbReference type="InParanoid" id="A0A6P7HV53"/>
<dbReference type="GO" id="GO:0000226">
    <property type="term" value="P:microtubule cytoskeleton organization"/>
    <property type="evidence" value="ECO:0007669"/>
    <property type="project" value="TreeGrafter"/>
</dbReference>
<gene>
    <name evidence="11" type="primary">kifbp</name>
</gene>
<evidence type="ECO:0000256" key="4">
    <source>
        <dbReference type="ARBA" id="ARBA00022490"/>
    </source>
</evidence>
<reference evidence="11" key="1">
    <citation type="submission" date="2025-08" db="UniProtKB">
        <authorList>
            <consortium name="RefSeq"/>
        </authorList>
    </citation>
    <scope>IDENTIFICATION</scope>
</reference>
<evidence type="ECO:0000256" key="6">
    <source>
        <dbReference type="ARBA" id="ARBA00030697"/>
    </source>
</evidence>
<sequence length="637" mass="73492">MASLSSEEWRAICDKFTNAQNLTDVESRNDPENDPFRSKYKARELLREIYCLLKSFEPGEGEEDRGADISEQRPTEEPVDGQTEDWFSRGFSGDSPAGLRAAKLGAVEYYLGVNHVDTEELSAGQEHLMNCMKLLEGCRVSPENVSLFIHGRNQLGILWAGRDETETAQGFLETAESIYQRYMKEDGSPPTDMTEYFTTGENQLTHQERTKRFELAYTHTMYYLAQVYKNLGETERAATYCHNTLQRQLRFNQFSPMEWALNAATLSQYYITKGRYMEGRHCLSAATVISGLAGEIPSEAAAQESETESERREQLRQKRAEIARCWIKYCLNILQDSKKLLEDNIGELDTDRQDELKRARRQEEEEEEKGRKSAMLFGSEDTFDSIASLEEKVMCLLPLDFTEARSVFLVGQNYVTQAKEYFQMDGYVTDHIEILQDHSALFRSLAFFEEDVERRCKMHKRRIDMLEPICKDLNAQYYLMIRRQLMFELAETYNEMMDLKLTLANRQADTQSLDNHTIKKFNHLCSASAKYFQMFLDSLCSPEGKVPEHLEQEVLRPALVARFRVARLHSRLINSAPSAQLDSLNKSLENYKYVVQYCEAHPEAAAEVETELELSKEMVGLLPLKINRLKARMEANN</sequence>
<comment type="subcellular location">
    <subcellularLocation>
        <location evidence="1">Cytoplasm</location>
        <location evidence="1">Cytoskeleton</location>
    </subcellularLocation>
</comment>
<keyword evidence="10" id="KW-1185">Reference proteome</keyword>
<dbReference type="OrthoDB" id="409897at2759"/>
<dbReference type="GO" id="GO:1990535">
    <property type="term" value="P:neuron projection maintenance"/>
    <property type="evidence" value="ECO:0007669"/>
    <property type="project" value="TreeGrafter"/>
</dbReference>
<dbReference type="PANTHER" id="PTHR46321:SF1">
    <property type="entry name" value="KIF-BINDING PROTEIN"/>
    <property type="match status" value="1"/>
</dbReference>
<keyword evidence="5" id="KW-0206">Cytoskeleton</keyword>
<evidence type="ECO:0000256" key="1">
    <source>
        <dbReference type="ARBA" id="ARBA00004245"/>
    </source>
</evidence>
<evidence type="ECO:0000313" key="10">
    <source>
        <dbReference type="Proteomes" id="UP000515145"/>
    </source>
</evidence>
<dbReference type="AlphaFoldDB" id="A0A6P7HV53"/>
<evidence type="ECO:0000256" key="5">
    <source>
        <dbReference type="ARBA" id="ARBA00023212"/>
    </source>
</evidence>
<comment type="function">
    <text evidence="7">Activator of KIF1B plus-end-directed microtubule motor activity. Required for organization of axonal microtubules, and axonal outgrowth and maintenance during peripheral and central nervous system development.</text>
</comment>
<evidence type="ECO:0000256" key="2">
    <source>
        <dbReference type="ARBA" id="ARBA00010305"/>
    </source>
</evidence>
<proteinExistence type="inferred from homology"/>
<dbReference type="FunCoup" id="A0A6P7HV53">
    <property type="interactions" value="1097"/>
</dbReference>
<dbReference type="Proteomes" id="UP000515145">
    <property type="component" value="Chromosome 3"/>
</dbReference>
<name>A0A6P7HV53_9TELE</name>
<dbReference type="PANTHER" id="PTHR46321">
    <property type="entry name" value="KIF1-BINDING PROTEIN"/>
    <property type="match status" value="1"/>
</dbReference>
<dbReference type="RefSeq" id="XP_028257503.1">
    <property type="nucleotide sequence ID" value="XM_028401702.1"/>
</dbReference>
<organism evidence="10 11">
    <name type="scientific">Parambassis ranga</name>
    <name type="common">Indian glassy fish</name>
    <dbReference type="NCBI Taxonomy" id="210632"/>
    <lineage>
        <taxon>Eukaryota</taxon>
        <taxon>Metazoa</taxon>
        <taxon>Chordata</taxon>
        <taxon>Craniata</taxon>
        <taxon>Vertebrata</taxon>
        <taxon>Euteleostomi</taxon>
        <taxon>Actinopterygii</taxon>
        <taxon>Neopterygii</taxon>
        <taxon>Teleostei</taxon>
        <taxon>Neoteleostei</taxon>
        <taxon>Acanthomorphata</taxon>
        <taxon>Ovalentaria</taxon>
        <taxon>Ambassidae</taxon>
        <taxon>Parambassis</taxon>
    </lineage>
</organism>
<dbReference type="GO" id="GO:0005856">
    <property type="term" value="C:cytoskeleton"/>
    <property type="evidence" value="ECO:0007669"/>
    <property type="project" value="UniProtKB-SubCell"/>
</dbReference>
<keyword evidence="8" id="KW-0175">Coiled coil</keyword>
<evidence type="ECO:0000256" key="9">
    <source>
        <dbReference type="SAM" id="MobiDB-lite"/>
    </source>
</evidence>
<evidence type="ECO:0000313" key="11">
    <source>
        <dbReference type="RefSeq" id="XP_028257503.1"/>
    </source>
</evidence>
<dbReference type="InterPro" id="IPR011990">
    <property type="entry name" value="TPR-like_helical_dom_sf"/>
</dbReference>
<dbReference type="GO" id="GO:0021952">
    <property type="term" value="P:central nervous system projection neuron axonogenesis"/>
    <property type="evidence" value="ECO:0007669"/>
    <property type="project" value="TreeGrafter"/>
</dbReference>
<evidence type="ECO:0000256" key="3">
    <source>
        <dbReference type="ARBA" id="ARBA00016840"/>
    </source>
</evidence>
<feature type="compositionally biased region" description="Basic and acidic residues" evidence="9">
    <location>
        <begin position="353"/>
        <end position="371"/>
    </location>
</feature>
<feature type="region of interest" description="Disordered" evidence="9">
    <location>
        <begin position="353"/>
        <end position="373"/>
    </location>
</feature>
<evidence type="ECO:0000256" key="7">
    <source>
        <dbReference type="ARBA" id="ARBA00045179"/>
    </source>
</evidence>
<feature type="region of interest" description="Disordered" evidence="9">
    <location>
        <begin position="59"/>
        <end position="88"/>
    </location>
</feature>
<feature type="coiled-coil region" evidence="8">
    <location>
        <begin position="298"/>
        <end position="351"/>
    </location>
</feature>
<dbReference type="Pfam" id="PF12309">
    <property type="entry name" value="KBP_C"/>
    <property type="match status" value="1"/>
</dbReference>
<comment type="similarity">
    <text evidence="2">Belongs to the KIF-binding protein family.</text>
</comment>
<accession>A0A6P7HV53</accession>
<dbReference type="CTD" id="26128"/>
<feature type="compositionally biased region" description="Basic and acidic residues" evidence="9">
    <location>
        <begin position="64"/>
        <end position="76"/>
    </location>
</feature>
<dbReference type="GeneID" id="114433244"/>
<keyword evidence="4" id="KW-0963">Cytoplasm</keyword>